<feature type="chain" id="PRO_5040236943" description="Ig-like domain-containing protein" evidence="6">
    <location>
        <begin position="21"/>
        <end position="125"/>
    </location>
</feature>
<comment type="caution">
    <text evidence="8">The sequence shown here is derived from an EMBL/GenBank/DDBJ whole genome shotgun (WGS) entry which is preliminary data.</text>
</comment>
<dbReference type="GO" id="GO:0002250">
    <property type="term" value="P:adaptive immune response"/>
    <property type="evidence" value="ECO:0007669"/>
    <property type="project" value="UniProtKB-KW"/>
</dbReference>
<dbReference type="EMBL" id="JAPFRF010000012">
    <property type="protein sequence ID" value="KAJ7313094.1"/>
    <property type="molecule type" value="Genomic_DNA"/>
</dbReference>
<keyword evidence="9" id="KW-1185">Reference proteome</keyword>
<keyword evidence="5" id="KW-0391">Immunity</keyword>
<dbReference type="PANTHER" id="PTHR19367:SF18">
    <property type="entry name" value="T CELL RECEPTOR ALPHA VARIABLE 16"/>
    <property type="match status" value="1"/>
</dbReference>
<dbReference type="InterPro" id="IPR051287">
    <property type="entry name" value="TCR_variable_region"/>
</dbReference>
<evidence type="ECO:0000256" key="2">
    <source>
        <dbReference type="ARBA" id="ARBA00023130"/>
    </source>
</evidence>
<organism evidence="8 9">
    <name type="scientific">Phrynocephalus forsythii</name>
    <dbReference type="NCBI Taxonomy" id="171643"/>
    <lineage>
        <taxon>Eukaryota</taxon>
        <taxon>Metazoa</taxon>
        <taxon>Chordata</taxon>
        <taxon>Craniata</taxon>
        <taxon>Vertebrata</taxon>
        <taxon>Euteleostomi</taxon>
        <taxon>Lepidosauria</taxon>
        <taxon>Squamata</taxon>
        <taxon>Bifurcata</taxon>
        <taxon>Unidentata</taxon>
        <taxon>Episquamata</taxon>
        <taxon>Toxicofera</taxon>
        <taxon>Iguania</taxon>
        <taxon>Acrodonta</taxon>
        <taxon>Agamidae</taxon>
        <taxon>Agaminae</taxon>
        <taxon>Phrynocephalus</taxon>
    </lineage>
</organism>
<keyword evidence="3" id="KW-0675">Receptor</keyword>
<evidence type="ECO:0000256" key="5">
    <source>
        <dbReference type="ARBA" id="ARBA00043266"/>
    </source>
</evidence>
<dbReference type="SUPFAM" id="SSF48726">
    <property type="entry name" value="Immunoglobulin"/>
    <property type="match status" value="1"/>
</dbReference>
<sequence>MFLLWTVVVFAYSIFQGIRGDSVSQKEALVTILEGQSVVLPCSYETSEYAPVLLWYEQRPFGAPQLLISNYDGQDEETMKHRKGFRYSEEKKKSFNLTKESTELKDTAIYFCALRGTVRRAMRRA</sequence>
<dbReference type="InterPro" id="IPR036179">
    <property type="entry name" value="Ig-like_dom_sf"/>
</dbReference>
<dbReference type="PANTHER" id="PTHR19367">
    <property type="entry name" value="T-CELL RECEPTOR ALPHA CHAIN V REGION"/>
    <property type="match status" value="1"/>
</dbReference>
<keyword evidence="2" id="KW-1064">Adaptive immunity</keyword>
<dbReference type="GO" id="GO:0042101">
    <property type="term" value="C:T cell receptor complex"/>
    <property type="evidence" value="ECO:0007669"/>
    <property type="project" value="UniProtKB-KW"/>
</dbReference>
<name>A0A9Q1AUU4_9SAUR</name>
<dbReference type="InterPro" id="IPR007110">
    <property type="entry name" value="Ig-like_dom"/>
</dbReference>
<dbReference type="Pfam" id="PF07686">
    <property type="entry name" value="V-set"/>
    <property type="match status" value="1"/>
</dbReference>
<dbReference type="SMART" id="SM00406">
    <property type="entry name" value="IGv"/>
    <property type="match status" value="1"/>
</dbReference>
<evidence type="ECO:0000256" key="3">
    <source>
        <dbReference type="ARBA" id="ARBA00023170"/>
    </source>
</evidence>
<gene>
    <name evidence="8" type="ORF">JRQ81_004363</name>
</gene>
<dbReference type="Proteomes" id="UP001142489">
    <property type="component" value="Unassembled WGS sequence"/>
</dbReference>
<evidence type="ECO:0000313" key="9">
    <source>
        <dbReference type="Proteomes" id="UP001142489"/>
    </source>
</evidence>
<evidence type="ECO:0000256" key="1">
    <source>
        <dbReference type="ARBA" id="ARBA00022729"/>
    </source>
</evidence>
<reference evidence="8" key="1">
    <citation type="journal article" date="2023" name="DNA Res.">
        <title>Chromosome-level genome assembly of Phrynocephalus forsythii using third-generation DNA sequencing and Hi-C analysis.</title>
        <authorList>
            <person name="Qi Y."/>
            <person name="Zhao W."/>
            <person name="Zhao Y."/>
            <person name="Niu C."/>
            <person name="Cao S."/>
            <person name="Zhang Y."/>
        </authorList>
    </citation>
    <scope>NUCLEOTIDE SEQUENCE</scope>
    <source>
        <tissue evidence="8">Muscle</tissue>
    </source>
</reference>
<dbReference type="OrthoDB" id="8947657at2759"/>
<dbReference type="InterPro" id="IPR013106">
    <property type="entry name" value="Ig_V-set"/>
</dbReference>
<dbReference type="PROSITE" id="PS50835">
    <property type="entry name" value="IG_LIKE"/>
    <property type="match status" value="1"/>
</dbReference>
<keyword evidence="5" id="KW-1279">T cell receptor</keyword>
<protein>
    <recommendedName>
        <fullName evidence="7">Ig-like domain-containing protein</fullName>
    </recommendedName>
</protein>
<dbReference type="InterPro" id="IPR013783">
    <property type="entry name" value="Ig-like_fold"/>
</dbReference>
<keyword evidence="4" id="KW-0393">Immunoglobulin domain</keyword>
<evidence type="ECO:0000259" key="7">
    <source>
        <dbReference type="PROSITE" id="PS50835"/>
    </source>
</evidence>
<proteinExistence type="predicted"/>
<feature type="signal peptide" evidence="6">
    <location>
        <begin position="1"/>
        <end position="20"/>
    </location>
</feature>
<evidence type="ECO:0000313" key="8">
    <source>
        <dbReference type="EMBL" id="KAJ7313094.1"/>
    </source>
</evidence>
<evidence type="ECO:0000256" key="4">
    <source>
        <dbReference type="ARBA" id="ARBA00023319"/>
    </source>
</evidence>
<keyword evidence="1 6" id="KW-0732">Signal</keyword>
<dbReference type="Gene3D" id="2.60.40.10">
    <property type="entry name" value="Immunoglobulins"/>
    <property type="match status" value="1"/>
</dbReference>
<accession>A0A9Q1AUU4</accession>
<evidence type="ECO:0000256" key="6">
    <source>
        <dbReference type="SAM" id="SignalP"/>
    </source>
</evidence>
<feature type="domain" description="Ig-like" evidence="7">
    <location>
        <begin position="21"/>
        <end position="125"/>
    </location>
</feature>
<dbReference type="AlphaFoldDB" id="A0A9Q1AUU4"/>